<keyword evidence="2" id="KW-1185">Reference proteome</keyword>
<protein>
    <submittedName>
        <fullName evidence="1">Uncharacterized protein</fullName>
    </submittedName>
</protein>
<name>A0A9Q3GP39_9BASI</name>
<dbReference type="EMBL" id="AVOT02003577">
    <property type="protein sequence ID" value="MBW0473905.1"/>
    <property type="molecule type" value="Genomic_DNA"/>
</dbReference>
<accession>A0A9Q3GP39</accession>
<sequence length="161" mass="18737">MHLLSQTIQWCPYWMVIQTFHKVIKVSHDPEYLSRLKDKCYTQITMMPSSSNWIFSFTVLPKGNTGSPLSRDLKRHFQNNLPIVNSPSIHLGHHIHSIQSGFIKACILNHRQWEDHSILFNSHLARYTFHQTINTASRIQYRSASSLKESSSQLFTYPSLP</sequence>
<reference evidence="1" key="1">
    <citation type="submission" date="2021-03" db="EMBL/GenBank/DDBJ databases">
        <title>Draft genome sequence of rust myrtle Austropuccinia psidii MF-1, a brazilian biotype.</title>
        <authorList>
            <person name="Quecine M.C."/>
            <person name="Pachon D.M.R."/>
            <person name="Bonatelli M.L."/>
            <person name="Correr F.H."/>
            <person name="Franceschini L.M."/>
            <person name="Leite T.F."/>
            <person name="Margarido G.R.A."/>
            <person name="Almeida C.A."/>
            <person name="Ferrarezi J.A."/>
            <person name="Labate C.A."/>
        </authorList>
    </citation>
    <scope>NUCLEOTIDE SEQUENCE</scope>
    <source>
        <strain evidence="1">MF-1</strain>
    </source>
</reference>
<comment type="caution">
    <text evidence="1">The sequence shown here is derived from an EMBL/GenBank/DDBJ whole genome shotgun (WGS) entry which is preliminary data.</text>
</comment>
<organism evidence="1 2">
    <name type="scientific">Austropuccinia psidii MF-1</name>
    <dbReference type="NCBI Taxonomy" id="1389203"/>
    <lineage>
        <taxon>Eukaryota</taxon>
        <taxon>Fungi</taxon>
        <taxon>Dikarya</taxon>
        <taxon>Basidiomycota</taxon>
        <taxon>Pucciniomycotina</taxon>
        <taxon>Pucciniomycetes</taxon>
        <taxon>Pucciniales</taxon>
        <taxon>Sphaerophragmiaceae</taxon>
        <taxon>Austropuccinia</taxon>
    </lineage>
</organism>
<evidence type="ECO:0000313" key="1">
    <source>
        <dbReference type="EMBL" id="MBW0473905.1"/>
    </source>
</evidence>
<proteinExistence type="predicted"/>
<gene>
    <name evidence="1" type="ORF">O181_013620</name>
</gene>
<evidence type="ECO:0000313" key="2">
    <source>
        <dbReference type="Proteomes" id="UP000765509"/>
    </source>
</evidence>
<dbReference type="Proteomes" id="UP000765509">
    <property type="component" value="Unassembled WGS sequence"/>
</dbReference>
<dbReference type="AlphaFoldDB" id="A0A9Q3GP39"/>